<dbReference type="OMA" id="CYYTEES"/>
<protein>
    <recommendedName>
        <fullName evidence="1">F-box/LRR-repeat protein 15/At3g58940/PEG3-like LRR domain-containing protein</fullName>
    </recommendedName>
</protein>
<sequence length="204" mass="23183">MSSTAQVNSLLFVAVELEPKEFIASFPSSMGLLGKSIIIDLPCFHRTTSIMLDHVFIRSVPVSVKFPMLERLSLLHCNGNLNALLSCCPRLCTLLLSGILFETCDLRVNSSSLQELVVRPFSIERVNIIAPMLKKLEILFTVMLEVNISVFAPIMEKVWLYCYYTEESIVFYLWYLELLGPQAAERQGQLPLLHIRAKLVTFLR</sequence>
<dbReference type="EMBL" id="LT934115">
    <property type="protein sequence ID" value="VAH67310.1"/>
    <property type="molecule type" value="Genomic_DNA"/>
</dbReference>
<keyword evidence="3" id="KW-1185">Reference proteome</keyword>
<accession>A0A9R0RUX5</accession>
<evidence type="ECO:0000259" key="1">
    <source>
        <dbReference type="Pfam" id="PF24758"/>
    </source>
</evidence>
<dbReference type="SUPFAM" id="SSF52058">
    <property type="entry name" value="L domain-like"/>
    <property type="match status" value="1"/>
</dbReference>
<dbReference type="PANTHER" id="PTHR34709">
    <property type="entry name" value="OS10G0396666 PROTEIN"/>
    <property type="match status" value="1"/>
</dbReference>
<evidence type="ECO:0000313" key="3">
    <source>
        <dbReference type="Proteomes" id="UP000324705"/>
    </source>
</evidence>
<gene>
    <name evidence="2" type="ORF">TRITD_3Av1G236890</name>
</gene>
<dbReference type="InterPro" id="IPR055411">
    <property type="entry name" value="LRR_FXL15/At3g58940/PEG3-like"/>
</dbReference>
<feature type="domain" description="F-box/LRR-repeat protein 15/At3g58940/PEG3-like LRR" evidence="1">
    <location>
        <begin position="57"/>
        <end position="142"/>
    </location>
</feature>
<proteinExistence type="predicted"/>
<name>A0A9R0RUX5_TRITD</name>
<dbReference type="Proteomes" id="UP000324705">
    <property type="component" value="Chromosome 3A"/>
</dbReference>
<evidence type="ECO:0000313" key="2">
    <source>
        <dbReference type="EMBL" id="VAH67310.1"/>
    </source>
</evidence>
<organism evidence="2 3">
    <name type="scientific">Triticum turgidum subsp. durum</name>
    <name type="common">Durum wheat</name>
    <name type="synonym">Triticum durum</name>
    <dbReference type="NCBI Taxonomy" id="4567"/>
    <lineage>
        <taxon>Eukaryota</taxon>
        <taxon>Viridiplantae</taxon>
        <taxon>Streptophyta</taxon>
        <taxon>Embryophyta</taxon>
        <taxon>Tracheophyta</taxon>
        <taxon>Spermatophyta</taxon>
        <taxon>Magnoliopsida</taxon>
        <taxon>Liliopsida</taxon>
        <taxon>Poales</taxon>
        <taxon>Poaceae</taxon>
        <taxon>BOP clade</taxon>
        <taxon>Pooideae</taxon>
        <taxon>Triticodae</taxon>
        <taxon>Triticeae</taxon>
        <taxon>Triticinae</taxon>
        <taxon>Triticum</taxon>
    </lineage>
</organism>
<dbReference type="PANTHER" id="PTHR34709:SF54">
    <property type="entry name" value="GENOME ASSEMBLY, CHROMOSOME: II"/>
    <property type="match status" value="1"/>
</dbReference>
<reference evidence="2 3" key="1">
    <citation type="submission" date="2017-09" db="EMBL/GenBank/DDBJ databases">
        <authorList>
            <consortium name="International Durum Wheat Genome Sequencing Consortium (IDWGSC)"/>
            <person name="Milanesi L."/>
        </authorList>
    </citation>
    <scope>NUCLEOTIDE SEQUENCE [LARGE SCALE GENOMIC DNA]</scope>
    <source>
        <strain evidence="3">cv. Svevo</strain>
    </source>
</reference>
<dbReference type="InterPro" id="IPR055312">
    <property type="entry name" value="FBL15-like"/>
</dbReference>
<dbReference type="Gramene" id="TRITD3Av1G236890.1">
    <property type="protein sequence ID" value="TRITD3Av1G236890.1"/>
    <property type="gene ID" value="TRITD3Av1G236890"/>
</dbReference>
<dbReference type="Pfam" id="PF24758">
    <property type="entry name" value="LRR_At5g56370"/>
    <property type="match status" value="1"/>
</dbReference>
<dbReference type="AlphaFoldDB" id="A0A9R0RUX5"/>